<evidence type="ECO:0000256" key="1">
    <source>
        <dbReference type="ARBA" id="ARBA00004123"/>
    </source>
</evidence>
<name>A0A9W8YCU1_9PLEO</name>
<dbReference type="GO" id="GO:0031048">
    <property type="term" value="P:regulatory ncRNA-mediated heterochromatin formation"/>
    <property type="evidence" value="ECO:0007669"/>
    <property type="project" value="TreeGrafter"/>
</dbReference>
<dbReference type="AlphaFoldDB" id="A0A9W8YCU1"/>
<reference evidence="5" key="1">
    <citation type="submission" date="2022-10" db="EMBL/GenBank/DDBJ databases">
        <title>Tapping the CABI collections for fungal endophytes: first genome assemblies for Collariella, Neodidymelliopsis, Ascochyta clinopodiicola, Didymella pomorum, Didymosphaeria variabile, Neocosmospora piperis and Neocucurbitaria cava.</title>
        <authorList>
            <person name="Hill R."/>
        </authorList>
    </citation>
    <scope>NUCLEOTIDE SEQUENCE</scope>
    <source>
        <strain evidence="5">IMI 356814</strain>
    </source>
</reference>
<evidence type="ECO:0000256" key="2">
    <source>
        <dbReference type="ARBA" id="ARBA00009265"/>
    </source>
</evidence>
<comment type="caution">
    <text evidence="5">The sequence shown here is derived from an EMBL/GenBank/DDBJ whole genome shotgun (WGS) entry which is preliminary data.</text>
</comment>
<dbReference type="PANTHER" id="PTHR13471">
    <property type="entry name" value="TETRATRICOPEPTIDE-LIKE HELICAL"/>
    <property type="match status" value="1"/>
</dbReference>
<dbReference type="GO" id="GO:0071013">
    <property type="term" value="C:catalytic step 2 spliceosome"/>
    <property type="evidence" value="ECO:0007669"/>
    <property type="project" value="TreeGrafter"/>
</dbReference>
<feature type="region of interest" description="Disordered" evidence="4">
    <location>
        <begin position="1"/>
        <end position="78"/>
    </location>
</feature>
<evidence type="ECO:0000313" key="5">
    <source>
        <dbReference type="EMBL" id="KAJ4373414.1"/>
    </source>
</evidence>
<feature type="compositionally biased region" description="Basic and acidic residues" evidence="4">
    <location>
        <begin position="65"/>
        <end position="76"/>
    </location>
</feature>
<accession>A0A9W8YCU1</accession>
<proteinExistence type="inferred from homology"/>
<dbReference type="Proteomes" id="UP001140560">
    <property type="component" value="Unassembled WGS sequence"/>
</dbReference>
<evidence type="ECO:0000256" key="4">
    <source>
        <dbReference type="SAM" id="MobiDB-lite"/>
    </source>
</evidence>
<dbReference type="OrthoDB" id="297219at2759"/>
<gene>
    <name evidence="5" type="ORF">N0V83_003709</name>
</gene>
<dbReference type="Pfam" id="PF08424">
    <property type="entry name" value="NRDE-2"/>
    <property type="match status" value="1"/>
</dbReference>
<organism evidence="5 6">
    <name type="scientific">Neocucurbitaria cava</name>
    <dbReference type="NCBI Taxonomy" id="798079"/>
    <lineage>
        <taxon>Eukaryota</taxon>
        <taxon>Fungi</taxon>
        <taxon>Dikarya</taxon>
        <taxon>Ascomycota</taxon>
        <taxon>Pezizomycotina</taxon>
        <taxon>Dothideomycetes</taxon>
        <taxon>Pleosporomycetidae</taxon>
        <taxon>Pleosporales</taxon>
        <taxon>Pleosporineae</taxon>
        <taxon>Cucurbitariaceae</taxon>
        <taxon>Neocucurbitaria</taxon>
    </lineage>
</organism>
<feature type="compositionally biased region" description="Basic and acidic residues" evidence="4">
    <location>
        <begin position="167"/>
        <end position="181"/>
    </location>
</feature>
<evidence type="ECO:0000256" key="3">
    <source>
        <dbReference type="ARBA" id="ARBA00023242"/>
    </source>
</evidence>
<evidence type="ECO:0008006" key="7">
    <source>
        <dbReference type="Google" id="ProtNLM"/>
    </source>
</evidence>
<dbReference type="InterPro" id="IPR011990">
    <property type="entry name" value="TPR-like_helical_dom_sf"/>
</dbReference>
<comment type="subcellular location">
    <subcellularLocation>
        <location evidence="1">Nucleus</location>
    </subcellularLocation>
</comment>
<sequence length="1022" mass="115753">MASNVPKFASFRPKPKAAPEPPKELRNPSSRERPLQEKTRTKATSSLQSERPANSRDTLTSRAYFSDRRGDPDVRKYGTLNRYDIPAYRRYGHGVVLGLAPDQRIDRDQTTDASIQVTPVGRPRQQRLLLDRHLNKSTARSLRLLKAGKADIHPSMDYVALPGGGTRKQEDSDHEGEGLSHVDYRNIESKRRSAEPNDLDTRYESDEGTIKIDAEVTRKNSELVRQTREHPETLQNWLAFIAHQDSMLKLDAPSSELTASEKTQLADVRISIYEEALKKIGKDPHSQMKLYEGLLSEARRTWSETKLASKWNEVLAKHPHSSELWFMYLDFVQSSFATFKYEDCRSAFLKCLNALRASPGTIAFVDVLRVQLRLTRMMQESGYQELALAIWQAILEIHFLQNVPDAPFGPEGPVSAFAEFWESEAPRIGEEGATGWMIPNTNDISPSGSVSLYTSNPSDTVFEGFRKREMDAIDKLRYPGRTSDDLGEDDAFHTIFFSDVADYIIFPLETPFMFVMQAFLCFCGLPPLPEDISQQHKWWSDPFLQRQLNSTSPSQEQPSHFMQNLNRFSKCPLQSFSMTSELLFEQDFSLDAIRLSPDFIRRALKLLVTDASYGETIGEYLLAFESRHFPADAVKTAKRLLKARPSSLRLYNAYGVLESRRGNTVKADQVFSLALSMQKGDVTFSTPSSLQLFSNWTWESLHRGEQTEALWRLGSPLGKVSGRNEQHERPGHGHLLATRKVLAETSERALLQQDYQSAVLATSLLALTAYLSSDCKPEPAIVAHQHLSSWFDSHKLSASPSAELHAQQIARFLIHHATHAPIVKPALIRETLEPFIYLFPNNTVLLACYAANEARSSIDDRVRSIMHQTARQSSDSVGVVGWAFAIHFETLKGEIAGSTSHSIRALYNRATEGIGAHCPALWLANLRFELQIAFQEQKKCAERKLAKSKKKGSGEARASAAGARVKERYYEGLKCLPWCKDFIMLAFTDAREFLTEEELWRLYNIMMEKELRLYVELDEPSL</sequence>
<feature type="compositionally biased region" description="Polar residues" evidence="4">
    <location>
        <begin position="42"/>
        <end position="63"/>
    </location>
</feature>
<dbReference type="InterPro" id="IPR013633">
    <property type="entry name" value="NRDE-2"/>
</dbReference>
<keyword evidence="3" id="KW-0539">Nucleus</keyword>
<dbReference type="EMBL" id="JAPEUY010000005">
    <property type="protein sequence ID" value="KAJ4373414.1"/>
    <property type="molecule type" value="Genomic_DNA"/>
</dbReference>
<keyword evidence="6" id="KW-1185">Reference proteome</keyword>
<dbReference type="PANTHER" id="PTHR13471:SF0">
    <property type="entry name" value="NUCLEAR EXOSOME REGULATOR NRDE2"/>
    <property type="match status" value="1"/>
</dbReference>
<dbReference type="GO" id="GO:1902369">
    <property type="term" value="P:negative regulation of RNA catabolic process"/>
    <property type="evidence" value="ECO:0007669"/>
    <property type="project" value="TreeGrafter"/>
</dbReference>
<dbReference type="Gene3D" id="1.25.40.10">
    <property type="entry name" value="Tetratricopeptide repeat domain"/>
    <property type="match status" value="2"/>
</dbReference>
<feature type="region of interest" description="Disordered" evidence="4">
    <location>
        <begin position="162"/>
        <end position="181"/>
    </location>
</feature>
<feature type="compositionally biased region" description="Basic and acidic residues" evidence="4">
    <location>
        <begin position="21"/>
        <end position="40"/>
    </location>
</feature>
<protein>
    <recommendedName>
        <fullName evidence="7">DUF1740-domain-containing protein</fullName>
    </recommendedName>
</protein>
<evidence type="ECO:0000313" key="6">
    <source>
        <dbReference type="Proteomes" id="UP001140560"/>
    </source>
</evidence>
<comment type="similarity">
    <text evidence="2">Belongs to the NRDE2 family.</text>
</comment>